<protein>
    <submittedName>
        <fullName evidence="4">ATP-binding protein</fullName>
    </submittedName>
</protein>
<evidence type="ECO:0000313" key="5">
    <source>
        <dbReference type="Proteomes" id="UP001500456"/>
    </source>
</evidence>
<keyword evidence="4" id="KW-0067">ATP-binding</keyword>
<evidence type="ECO:0000313" key="4">
    <source>
        <dbReference type="EMBL" id="GAA3998718.1"/>
    </source>
</evidence>
<keyword evidence="1" id="KW-0723">Serine/threonine-protein kinase</keyword>
<dbReference type="PANTHER" id="PTHR35526">
    <property type="entry name" value="ANTI-SIGMA-F FACTOR RSBW-RELATED"/>
    <property type="match status" value="1"/>
</dbReference>
<feature type="compositionally biased region" description="Basic and acidic residues" evidence="2">
    <location>
        <begin position="1"/>
        <end position="18"/>
    </location>
</feature>
<feature type="region of interest" description="Disordered" evidence="2">
    <location>
        <begin position="1"/>
        <end position="36"/>
    </location>
</feature>
<sequence>MPGRKGDMASEPRWDKTLASEAIPSRSTSFAGEPQNVTGARLAAEGFLRDLARTAPPAAPEYWDDILLVVTELAANAVQYAPGPFALRMRRTFDGVHVTVHDTSSTPPAPRPFDPRHGGGGIGWHLVHALCDQVSVVTDDGGKDIHVFLPW</sequence>
<keyword evidence="5" id="KW-1185">Reference proteome</keyword>
<feature type="domain" description="Histidine kinase/HSP90-like ATPase" evidence="3">
    <location>
        <begin position="33"/>
        <end position="145"/>
    </location>
</feature>
<name>A0ABP7RKC9_9ACTN</name>
<dbReference type="EMBL" id="BAAAZX010000011">
    <property type="protein sequence ID" value="GAA3998718.1"/>
    <property type="molecule type" value="Genomic_DNA"/>
</dbReference>
<gene>
    <name evidence="4" type="ORF">GCM10022232_40160</name>
</gene>
<keyword evidence="1" id="KW-0808">Transferase</keyword>
<evidence type="ECO:0000256" key="1">
    <source>
        <dbReference type="ARBA" id="ARBA00022527"/>
    </source>
</evidence>
<evidence type="ECO:0000259" key="3">
    <source>
        <dbReference type="Pfam" id="PF13581"/>
    </source>
</evidence>
<dbReference type="CDD" id="cd16936">
    <property type="entry name" value="HATPase_RsbW-like"/>
    <property type="match status" value="1"/>
</dbReference>
<evidence type="ECO:0000256" key="2">
    <source>
        <dbReference type="SAM" id="MobiDB-lite"/>
    </source>
</evidence>
<organism evidence="4 5">
    <name type="scientific">Streptomyces plumbiresistens</name>
    <dbReference type="NCBI Taxonomy" id="511811"/>
    <lineage>
        <taxon>Bacteria</taxon>
        <taxon>Bacillati</taxon>
        <taxon>Actinomycetota</taxon>
        <taxon>Actinomycetes</taxon>
        <taxon>Kitasatosporales</taxon>
        <taxon>Streptomycetaceae</taxon>
        <taxon>Streptomyces</taxon>
    </lineage>
</organism>
<feature type="compositionally biased region" description="Polar residues" evidence="2">
    <location>
        <begin position="25"/>
        <end position="36"/>
    </location>
</feature>
<dbReference type="InterPro" id="IPR003594">
    <property type="entry name" value="HATPase_dom"/>
</dbReference>
<dbReference type="InterPro" id="IPR036890">
    <property type="entry name" value="HATPase_C_sf"/>
</dbReference>
<comment type="caution">
    <text evidence="4">The sequence shown here is derived from an EMBL/GenBank/DDBJ whole genome shotgun (WGS) entry which is preliminary data.</text>
</comment>
<dbReference type="Gene3D" id="3.30.565.10">
    <property type="entry name" value="Histidine kinase-like ATPase, C-terminal domain"/>
    <property type="match status" value="1"/>
</dbReference>
<dbReference type="SUPFAM" id="SSF55874">
    <property type="entry name" value="ATPase domain of HSP90 chaperone/DNA topoisomerase II/histidine kinase"/>
    <property type="match status" value="1"/>
</dbReference>
<dbReference type="InterPro" id="IPR050267">
    <property type="entry name" value="Anti-sigma-factor_SerPK"/>
</dbReference>
<dbReference type="PANTHER" id="PTHR35526:SF3">
    <property type="entry name" value="ANTI-SIGMA-F FACTOR RSBW"/>
    <property type="match status" value="1"/>
</dbReference>
<dbReference type="Proteomes" id="UP001500456">
    <property type="component" value="Unassembled WGS sequence"/>
</dbReference>
<proteinExistence type="predicted"/>
<dbReference type="Pfam" id="PF13581">
    <property type="entry name" value="HATPase_c_2"/>
    <property type="match status" value="1"/>
</dbReference>
<reference evidence="5" key="1">
    <citation type="journal article" date="2019" name="Int. J. Syst. Evol. Microbiol.">
        <title>The Global Catalogue of Microorganisms (GCM) 10K type strain sequencing project: providing services to taxonomists for standard genome sequencing and annotation.</title>
        <authorList>
            <consortium name="The Broad Institute Genomics Platform"/>
            <consortium name="The Broad Institute Genome Sequencing Center for Infectious Disease"/>
            <person name="Wu L."/>
            <person name="Ma J."/>
        </authorList>
    </citation>
    <scope>NUCLEOTIDE SEQUENCE [LARGE SCALE GENOMIC DNA]</scope>
    <source>
        <strain evidence="5">JCM 16924</strain>
    </source>
</reference>
<keyword evidence="4" id="KW-0547">Nucleotide-binding</keyword>
<keyword evidence="1" id="KW-0418">Kinase</keyword>
<accession>A0ABP7RKC9</accession>
<dbReference type="GO" id="GO:0005524">
    <property type="term" value="F:ATP binding"/>
    <property type="evidence" value="ECO:0007669"/>
    <property type="project" value="UniProtKB-KW"/>
</dbReference>